<evidence type="ECO:0000256" key="1">
    <source>
        <dbReference type="PROSITE-ProRule" id="PRU01313"/>
    </source>
</evidence>
<sequence length="129" mass="15140">MQNTYGSTWIVEWVPTDISIVSFCANFAGSDFDKRQGCEGAIMSLRCETIDPMALDQKSFNSHIVNNCVTYCRLKVFKFKGGNRKLKQDYEKFNKRDQEIKVEINKYWNSYKQIEECSKALKDLQEQER</sequence>
<dbReference type="GO" id="GO:0003677">
    <property type="term" value="F:DNA binding"/>
    <property type="evidence" value="ECO:0007669"/>
    <property type="project" value="UniProtKB-KW"/>
</dbReference>
<gene>
    <name evidence="3" type="ORF">RF11_12753</name>
</gene>
<dbReference type="InterPro" id="IPR007604">
    <property type="entry name" value="CP2"/>
</dbReference>
<proteinExistence type="predicted"/>
<dbReference type="GO" id="GO:0005634">
    <property type="term" value="C:nucleus"/>
    <property type="evidence" value="ECO:0007669"/>
    <property type="project" value="UniProtKB-SubCell"/>
</dbReference>
<dbReference type="Proteomes" id="UP000031668">
    <property type="component" value="Unassembled WGS sequence"/>
</dbReference>
<organism evidence="3 4">
    <name type="scientific">Thelohanellus kitauei</name>
    <name type="common">Myxosporean</name>
    <dbReference type="NCBI Taxonomy" id="669202"/>
    <lineage>
        <taxon>Eukaryota</taxon>
        <taxon>Metazoa</taxon>
        <taxon>Cnidaria</taxon>
        <taxon>Myxozoa</taxon>
        <taxon>Myxosporea</taxon>
        <taxon>Bivalvulida</taxon>
        <taxon>Platysporina</taxon>
        <taxon>Myxobolidae</taxon>
        <taxon>Thelohanellus</taxon>
    </lineage>
</organism>
<keyword evidence="4" id="KW-1185">Reference proteome</keyword>
<dbReference type="Pfam" id="PF04516">
    <property type="entry name" value="CP2"/>
    <property type="match status" value="1"/>
</dbReference>
<comment type="subcellular location">
    <subcellularLocation>
        <location evidence="1">Nucleus</location>
    </subcellularLocation>
</comment>
<accession>A0A0C2MAI9</accession>
<dbReference type="PROSITE" id="PS51968">
    <property type="entry name" value="GRH_CP2_DB"/>
    <property type="match status" value="1"/>
</dbReference>
<evidence type="ECO:0000313" key="4">
    <source>
        <dbReference type="Proteomes" id="UP000031668"/>
    </source>
</evidence>
<dbReference type="OrthoDB" id="7680836at2759"/>
<dbReference type="EMBL" id="JWZT01005339">
    <property type="protein sequence ID" value="KII61339.1"/>
    <property type="molecule type" value="Genomic_DNA"/>
</dbReference>
<name>A0A0C2MAI9_THEKT</name>
<evidence type="ECO:0000313" key="3">
    <source>
        <dbReference type="EMBL" id="KII61339.1"/>
    </source>
</evidence>
<protein>
    <recommendedName>
        <fullName evidence="2">Grh/CP2 DB domain-containing protein</fullName>
    </recommendedName>
</protein>
<keyword evidence="1" id="KW-0539">Nucleus</keyword>
<feature type="domain" description="Grh/CP2 DB" evidence="2">
    <location>
        <begin position="1"/>
        <end position="129"/>
    </location>
</feature>
<comment type="caution">
    <text evidence="3">The sequence shown here is derived from an EMBL/GenBank/DDBJ whole genome shotgun (WGS) entry which is preliminary data.</text>
</comment>
<evidence type="ECO:0000259" key="2">
    <source>
        <dbReference type="PROSITE" id="PS51968"/>
    </source>
</evidence>
<reference evidence="3 4" key="1">
    <citation type="journal article" date="2014" name="Genome Biol. Evol.">
        <title>The genome of the myxosporean Thelohanellus kitauei shows adaptations to nutrient acquisition within its fish host.</title>
        <authorList>
            <person name="Yang Y."/>
            <person name="Xiong J."/>
            <person name="Zhou Z."/>
            <person name="Huo F."/>
            <person name="Miao W."/>
            <person name="Ran C."/>
            <person name="Liu Y."/>
            <person name="Zhang J."/>
            <person name="Feng J."/>
            <person name="Wang M."/>
            <person name="Wang M."/>
            <person name="Wang L."/>
            <person name="Yao B."/>
        </authorList>
    </citation>
    <scope>NUCLEOTIDE SEQUENCE [LARGE SCALE GENOMIC DNA]</scope>
    <source>
        <strain evidence="3">Wuqing</strain>
    </source>
</reference>
<dbReference type="AlphaFoldDB" id="A0A0C2MAI9"/>
<keyword evidence="1" id="KW-0238">DNA-binding</keyword>